<comment type="caution">
    <text evidence="2">The sequence shown here is derived from an EMBL/GenBank/DDBJ whole genome shotgun (WGS) entry which is preliminary data.</text>
</comment>
<evidence type="ECO:0000313" key="3">
    <source>
        <dbReference type="Proteomes" id="UP001597327"/>
    </source>
</evidence>
<keyword evidence="3" id="KW-1185">Reference proteome</keyword>
<dbReference type="RefSeq" id="WP_149894316.1">
    <property type="nucleotide sequence ID" value="NZ_JBHUFA010000011.1"/>
</dbReference>
<dbReference type="InterPro" id="IPR002937">
    <property type="entry name" value="Amino_oxidase"/>
</dbReference>
<name>A0ABW4JZ70_9HYPH</name>
<dbReference type="EMBL" id="JBHUFA010000011">
    <property type="protein sequence ID" value="MFD1696821.1"/>
    <property type="molecule type" value="Genomic_DNA"/>
</dbReference>
<evidence type="ECO:0000259" key="1">
    <source>
        <dbReference type="Pfam" id="PF01593"/>
    </source>
</evidence>
<dbReference type="Pfam" id="PF01593">
    <property type="entry name" value="Amino_oxidase"/>
    <property type="match status" value="1"/>
</dbReference>
<protein>
    <submittedName>
        <fullName evidence="2">Protoporphyrinogen/coproporphyrinogen oxidase</fullName>
    </submittedName>
</protein>
<accession>A0ABW4JZ70</accession>
<dbReference type="PANTHER" id="PTHR21197">
    <property type="entry name" value="UDP-GALACTOPYRANOSE MUTASE"/>
    <property type="match status" value="1"/>
</dbReference>
<dbReference type="SUPFAM" id="SSF51971">
    <property type="entry name" value="Nucleotide-binding domain"/>
    <property type="match status" value="1"/>
</dbReference>
<dbReference type="Gene3D" id="3.50.50.60">
    <property type="entry name" value="FAD/NAD(P)-binding domain"/>
    <property type="match status" value="1"/>
</dbReference>
<evidence type="ECO:0000313" key="2">
    <source>
        <dbReference type="EMBL" id="MFD1696821.1"/>
    </source>
</evidence>
<gene>
    <name evidence="2" type="ORF">ACFSC7_14985</name>
</gene>
<sequence length="429" mass="48363">MILIIGAGVTGLTCAACLDGDVLIVERDSEVGGYCRTTKRNGFVWDRAGHFFHFSNSKIKRFFDKSIPDDSFAVVEKSTSIFLSDVGYVDFPFQKNIHQLPKHEYIRCLIDLYEAEKGDRPYSNFKEYIYHTLGAGICDRFLIPYNEKLYACDLNELDQDAMGRFFPKANFENVLLNAKQGTNSSYNQFFSYPRDGANAFVEVLKHHALRSAEICLNTTVEYIDIASKEARLSSGDVIRFEKLVNTAPLDKFCNLAGIDTSAAQLSANKVVVFNLGFDRCNEIKAHWIYYPGDEVFYRVGCYHNIFGTTSASLYVEIGMARDDAVDEAALLDRVLNDLEKVGLIESDFILVDHEFIQMDPAYVHINKTSNAFKEQLKSELEHSGIYTAGRYGNWTYCSIEDNLIEAHGIAKIIGGASMYRDTLGLDSED</sequence>
<dbReference type="Proteomes" id="UP001597327">
    <property type="component" value="Unassembled WGS sequence"/>
</dbReference>
<proteinExistence type="predicted"/>
<feature type="domain" description="Amine oxidase" evidence="1">
    <location>
        <begin position="10"/>
        <end position="401"/>
    </location>
</feature>
<dbReference type="InterPro" id="IPR036188">
    <property type="entry name" value="FAD/NAD-bd_sf"/>
</dbReference>
<dbReference type="PANTHER" id="PTHR21197:SF0">
    <property type="entry name" value="UDP-GALACTOPYRANOSE MUTASE"/>
    <property type="match status" value="1"/>
</dbReference>
<reference evidence="3" key="1">
    <citation type="journal article" date="2019" name="Int. J. Syst. Evol. Microbiol.">
        <title>The Global Catalogue of Microorganisms (GCM) 10K type strain sequencing project: providing services to taxonomists for standard genome sequencing and annotation.</title>
        <authorList>
            <consortium name="The Broad Institute Genomics Platform"/>
            <consortium name="The Broad Institute Genome Sequencing Center for Infectious Disease"/>
            <person name="Wu L."/>
            <person name="Ma J."/>
        </authorList>
    </citation>
    <scope>NUCLEOTIDE SEQUENCE [LARGE SCALE GENOMIC DNA]</scope>
    <source>
        <strain evidence="3">JCM 3369</strain>
    </source>
</reference>
<organism evidence="2 3">
    <name type="scientific">Roseibium aestuarii</name>
    <dbReference type="NCBI Taxonomy" id="2600299"/>
    <lineage>
        <taxon>Bacteria</taxon>
        <taxon>Pseudomonadati</taxon>
        <taxon>Pseudomonadota</taxon>
        <taxon>Alphaproteobacteria</taxon>
        <taxon>Hyphomicrobiales</taxon>
        <taxon>Stappiaceae</taxon>
        <taxon>Roseibium</taxon>
    </lineage>
</organism>